<dbReference type="EMBL" id="JAFIMR010000006">
    <property type="protein sequence ID" value="KAI1877785.1"/>
    <property type="molecule type" value="Genomic_DNA"/>
</dbReference>
<dbReference type="Pfam" id="PF13508">
    <property type="entry name" value="Acetyltransf_7"/>
    <property type="match status" value="1"/>
</dbReference>
<dbReference type="OrthoDB" id="5689at2759"/>
<keyword evidence="3" id="KW-1185">Reference proteome</keyword>
<proteinExistence type="predicted"/>
<dbReference type="Proteomes" id="UP000829685">
    <property type="component" value="Unassembled WGS sequence"/>
</dbReference>
<reference evidence="2" key="1">
    <citation type="submission" date="2021-03" db="EMBL/GenBank/DDBJ databases">
        <title>Revisited historic fungal species revealed as producer of novel bioactive compounds through whole genome sequencing and comparative genomics.</title>
        <authorList>
            <person name="Vignolle G.A."/>
            <person name="Hochenegger N."/>
            <person name="Mach R.L."/>
            <person name="Mach-Aigner A.R."/>
            <person name="Javad Rahimi M."/>
            <person name="Salim K.A."/>
            <person name="Chan C.M."/>
            <person name="Lim L.B.L."/>
            <person name="Cai F."/>
            <person name="Druzhinina I.S."/>
            <person name="U'Ren J.M."/>
            <person name="Derntl C."/>
        </authorList>
    </citation>
    <scope>NUCLEOTIDE SEQUENCE</scope>
    <source>
        <strain evidence="2">TUCIM 5799</strain>
    </source>
</reference>
<dbReference type="AlphaFoldDB" id="A0A9P9WSJ1"/>
<evidence type="ECO:0000259" key="1">
    <source>
        <dbReference type="PROSITE" id="PS51186"/>
    </source>
</evidence>
<dbReference type="SUPFAM" id="SSF55729">
    <property type="entry name" value="Acyl-CoA N-acyltransferases (Nat)"/>
    <property type="match status" value="1"/>
</dbReference>
<name>A0A9P9WSJ1_9PEZI</name>
<accession>A0A9P9WSJ1</accession>
<dbReference type="GO" id="GO:0016747">
    <property type="term" value="F:acyltransferase activity, transferring groups other than amino-acyl groups"/>
    <property type="evidence" value="ECO:0007669"/>
    <property type="project" value="InterPro"/>
</dbReference>
<feature type="domain" description="N-acetyltransferase" evidence="1">
    <location>
        <begin position="38"/>
        <end position="194"/>
    </location>
</feature>
<dbReference type="CDD" id="cd04301">
    <property type="entry name" value="NAT_SF"/>
    <property type="match status" value="1"/>
</dbReference>
<evidence type="ECO:0000313" key="3">
    <source>
        <dbReference type="Proteomes" id="UP000829685"/>
    </source>
</evidence>
<organism evidence="2 3">
    <name type="scientific">Neoarthrinium moseri</name>
    <dbReference type="NCBI Taxonomy" id="1658444"/>
    <lineage>
        <taxon>Eukaryota</taxon>
        <taxon>Fungi</taxon>
        <taxon>Dikarya</taxon>
        <taxon>Ascomycota</taxon>
        <taxon>Pezizomycotina</taxon>
        <taxon>Sordariomycetes</taxon>
        <taxon>Xylariomycetidae</taxon>
        <taxon>Amphisphaeriales</taxon>
        <taxon>Apiosporaceae</taxon>
        <taxon>Neoarthrinium</taxon>
    </lineage>
</organism>
<gene>
    <name evidence="2" type="ORF">JX265_003793</name>
</gene>
<protein>
    <recommendedName>
        <fullName evidence="1">N-acetyltransferase domain-containing protein</fullName>
    </recommendedName>
</protein>
<dbReference type="InterPro" id="IPR016181">
    <property type="entry name" value="Acyl_CoA_acyltransferase"/>
</dbReference>
<comment type="caution">
    <text evidence="2">The sequence shown here is derived from an EMBL/GenBank/DDBJ whole genome shotgun (WGS) entry which is preliminary data.</text>
</comment>
<dbReference type="PROSITE" id="PS51186">
    <property type="entry name" value="GNAT"/>
    <property type="match status" value="1"/>
</dbReference>
<dbReference type="Gene3D" id="3.40.630.30">
    <property type="match status" value="1"/>
</dbReference>
<evidence type="ECO:0000313" key="2">
    <source>
        <dbReference type="EMBL" id="KAI1877785.1"/>
    </source>
</evidence>
<sequence>MADGHLVTQVISGTTVPASTATPIPSARPPKPELPANVEIRMAPPSAAQDEALVVALQHLVNLVYSETEGDIFFDGYQRINAAEMRQILEAGELAVVYSSSQGAEQTPGFQSRPVGCIRIQRRSDTTGEFGMFAIEPTYRGGGMGRKMVEFAEDHCQSQGLTAMQLELLVPVGFKHGFKTRLLEWYTRMGYRLIKLGDFQDDYPQLAPLLRGPTEYRVFEKSLVVSG</sequence>
<dbReference type="InterPro" id="IPR000182">
    <property type="entry name" value="GNAT_dom"/>
</dbReference>